<evidence type="ECO:0000313" key="2">
    <source>
        <dbReference type="EMBL" id="KAF1945074.1"/>
    </source>
</evidence>
<keyword evidence="3" id="KW-1185">Reference proteome</keyword>
<keyword evidence="1" id="KW-0472">Membrane</keyword>
<accession>A0A6A5SZC8</accession>
<keyword evidence="1" id="KW-0812">Transmembrane</keyword>
<organism evidence="2 3">
    <name type="scientific">Clathrospora elynae</name>
    <dbReference type="NCBI Taxonomy" id="706981"/>
    <lineage>
        <taxon>Eukaryota</taxon>
        <taxon>Fungi</taxon>
        <taxon>Dikarya</taxon>
        <taxon>Ascomycota</taxon>
        <taxon>Pezizomycotina</taxon>
        <taxon>Dothideomycetes</taxon>
        <taxon>Pleosporomycetidae</taxon>
        <taxon>Pleosporales</taxon>
        <taxon>Diademaceae</taxon>
        <taxon>Clathrospora</taxon>
    </lineage>
</organism>
<protein>
    <submittedName>
        <fullName evidence="2">Uncharacterized protein</fullName>
    </submittedName>
</protein>
<feature type="transmembrane region" description="Helical" evidence="1">
    <location>
        <begin position="7"/>
        <end position="32"/>
    </location>
</feature>
<evidence type="ECO:0000256" key="1">
    <source>
        <dbReference type="SAM" id="Phobius"/>
    </source>
</evidence>
<sequence length="61" mass="7040">MLYITSICFIVFFNLRIPFSSCLFVTLTPFYAKPLYAGRSMWAVAQVPRHIVADVLGRRNK</sequence>
<gene>
    <name evidence="2" type="ORF">EJ02DRAFT_67085</name>
</gene>
<dbReference type="Proteomes" id="UP000800038">
    <property type="component" value="Unassembled WGS sequence"/>
</dbReference>
<dbReference type="AlphaFoldDB" id="A0A6A5SZC8"/>
<keyword evidence="1" id="KW-1133">Transmembrane helix</keyword>
<reference evidence="2" key="1">
    <citation type="journal article" date="2020" name="Stud. Mycol.">
        <title>101 Dothideomycetes genomes: a test case for predicting lifestyles and emergence of pathogens.</title>
        <authorList>
            <person name="Haridas S."/>
            <person name="Albert R."/>
            <person name="Binder M."/>
            <person name="Bloem J."/>
            <person name="Labutti K."/>
            <person name="Salamov A."/>
            <person name="Andreopoulos B."/>
            <person name="Baker S."/>
            <person name="Barry K."/>
            <person name="Bills G."/>
            <person name="Bluhm B."/>
            <person name="Cannon C."/>
            <person name="Castanera R."/>
            <person name="Culley D."/>
            <person name="Daum C."/>
            <person name="Ezra D."/>
            <person name="Gonzalez J."/>
            <person name="Henrissat B."/>
            <person name="Kuo A."/>
            <person name="Liang C."/>
            <person name="Lipzen A."/>
            <person name="Lutzoni F."/>
            <person name="Magnuson J."/>
            <person name="Mondo S."/>
            <person name="Nolan M."/>
            <person name="Ohm R."/>
            <person name="Pangilinan J."/>
            <person name="Park H.-J."/>
            <person name="Ramirez L."/>
            <person name="Alfaro M."/>
            <person name="Sun H."/>
            <person name="Tritt A."/>
            <person name="Yoshinaga Y."/>
            <person name="Zwiers L.-H."/>
            <person name="Turgeon B."/>
            <person name="Goodwin S."/>
            <person name="Spatafora J."/>
            <person name="Crous P."/>
            <person name="Grigoriev I."/>
        </authorList>
    </citation>
    <scope>NUCLEOTIDE SEQUENCE</scope>
    <source>
        <strain evidence="2">CBS 161.51</strain>
    </source>
</reference>
<proteinExistence type="predicted"/>
<name>A0A6A5SZC8_9PLEO</name>
<evidence type="ECO:0000313" key="3">
    <source>
        <dbReference type="Proteomes" id="UP000800038"/>
    </source>
</evidence>
<dbReference type="EMBL" id="ML976012">
    <property type="protein sequence ID" value="KAF1945074.1"/>
    <property type="molecule type" value="Genomic_DNA"/>
</dbReference>